<organism evidence="1 2">
    <name type="scientific">Panagrolaimus sp. PS1159</name>
    <dbReference type="NCBI Taxonomy" id="55785"/>
    <lineage>
        <taxon>Eukaryota</taxon>
        <taxon>Metazoa</taxon>
        <taxon>Ecdysozoa</taxon>
        <taxon>Nematoda</taxon>
        <taxon>Chromadorea</taxon>
        <taxon>Rhabditida</taxon>
        <taxon>Tylenchina</taxon>
        <taxon>Panagrolaimomorpha</taxon>
        <taxon>Panagrolaimoidea</taxon>
        <taxon>Panagrolaimidae</taxon>
        <taxon>Panagrolaimus</taxon>
    </lineage>
</organism>
<evidence type="ECO:0000313" key="2">
    <source>
        <dbReference type="WBParaSite" id="PS1159_v2.g8558.t1"/>
    </source>
</evidence>
<protein>
    <submittedName>
        <fullName evidence="2">p-glycoprotein</fullName>
    </submittedName>
</protein>
<evidence type="ECO:0000313" key="1">
    <source>
        <dbReference type="Proteomes" id="UP000887580"/>
    </source>
</evidence>
<name>A0AC35GTH1_9BILA</name>
<sequence>ANCVIGRSVIVIAHRLSTVEKADTIVVINKGKVIQTGDHKSLMQDIGGLYHSLVQRQLQTISEVDVAAAATAVVERIDKLE</sequence>
<dbReference type="Proteomes" id="UP000887580">
    <property type="component" value="Unplaced"/>
</dbReference>
<proteinExistence type="predicted"/>
<reference evidence="2" key="1">
    <citation type="submission" date="2022-11" db="UniProtKB">
        <authorList>
            <consortium name="WormBaseParasite"/>
        </authorList>
    </citation>
    <scope>IDENTIFICATION</scope>
</reference>
<accession>A0AC35GTH1</accession>
<dbReference type="WBParaSite" id="PS1159_v2.g8558.t1">
    <property type="protein sequence ID" value="PS1159_v2.g8558.t1"/>
    <property type="gene ID" value="PS1159_v2.g8558"/>
</dbReference>